<reference evidence="3 4" key="1">
    <citation type="submission" date="2018-09" db="EMBL/GenBank/DDBJ databases">
        <title>Paenibacillus SK2017-BO5.</title>
        <authorList>
            <person name="Piskunova J.V."/>
            <person name="Dubiley S.A."/>
            <person name="Severinov K.V."/>
        </authorList>
    </citation>
    <scope>NUCLEOTIDE SEQUENCE [LARGE SCALE GENOMIC DNA]</scope>
    <source>
        <strain evidence="3 4">BO5</strain>
    </source>
</reference>
<dbReference type="EMBL" id="QYZD01000011">
    <property type="protein sequence ID" value="RJG23346.1"/>
    <property type="molecule type" value="Genomic_DNA"/>
</dbReference>
<feature type="region of interest" description="Disordered" evidence="1">
    <location>
        <begin position="42"/>
        <end position="63"/>
    </location>
</feature>
<proteinExistence type="predicted"/>
<accession>A0A3A3GJG9</accession>
<keyword evidence="2" id="KW-0472">Membrane</keyword>
<keyword evidence="2" id="KW-1133">Transmembrane helix</keyword>
<feature type="transmembrane region" description="Helical" evidence="2">
    <location>
        <begin position="6"/>
        <end position="24"/>
    </location>
</feature>
<dbReference type="OrthoDB" id="2326035at2"/>
<dbReference type="AlphaFoldDB" id="A0A3A3GJG9"/>
<evidence type="ECO:0000256" key="1">
    <source>
        <dbReference type="SAM" id="MobiDB-lite"/>
    </source>
</evidence>
<evidence type="ECO:0000313" key="3">
    <source>
        <dbReference type="EMBL" id="RJG23346.1"/>
    </source>
</evidence>
<sequence>MMVMPWFEIALVSAIFGYAGWTLIRHIRKSKQGACATCALNRSCSSGSCASAPKVQPEHKVTE</sequence>
<gene>
    <name evidence="3" type="ORF">DQX05_13950</name>
</gene>
<keyword evidence="2" id="KW-0812">Transmembrane</keyword>
<protein>
    <submittedName>
        <fullName evidence="3">FeoB-associated Cys-rich membrane protein</fullName>
    </submittedName>
</protein>
<evidence type="ECO:0000313" key="4">
    <source>
        <dbReference type="Proteomes" id="UP000266177"/>
    </source>
</evidence>
<dbReference type="Proteomes" id="UP000266177">
    <property type="component" value="Unassembled WGS sequence"/>
</dbReference>
<name>A0A3A3GJG9_PANTH</name>
<evidence type="ECO:0000256" key="2">
    <source>
        <dbReference type="SAM" id="Phobius"/>
    </source>
</evidence>
<comment type="caution">
    <text evidence="3">The sequence shown here is derived from an EMBL/GenBank/DDBJ whole genome shotgun (WGS) entry which is preliminary data.</text>
</comment>
<organism evidence="3 4">
    <name type="scientific">Paenibacillus thiaminolyticus</name>
    <name type="common">Bacillus thiaminolyticus</name>
    <dbReference type="NCBI Taxonomy" id="49283"/>
    <lineage>
        <taxon>Bacteria</taxon>
        <taxon>Bacillati</taxon>
        <taxon>Bacillota</taxon>
        <taxon>Bacilli</taxon>
        <taxon>Bacillales</taxon>
        <taxon>Paenibacillaceae</taxon>
        <taxon>Paenibacillus</taxon>
    </lineage>
</organism>
<dbReference type="Pfam" id="PF12669">
    <property type="entry name" value="FeoB_associated"/>
    <property type="match status" value="1"/>
</dbReference>